<feature type="chain" id="PRO_5016357089" evidence="8">
    <location>
        <begin position="24"/>
        <end position="1178"/>
    </location>
</feature>
<feature type="domain" description="Cellulose synthase operon C C-terminal" evidence="9">
    <location>
        <begin position="804"/>
        <end position="1158"/>
    </location>
</feature>
<evidence type="ECO:0000256" key="2">
    <source>
        <dbReference type="ARBA" id="ARBA00005186"/>
    </source>
</evidence>
<dbReference type="GO" id="GO:0006011">
    <property type="term" value="P:UDP-alpha-D-glucose metabolic process"/>
    <property type="evidence" value="ECO:0007669"/>
    <property type="project" value="InterPro"/>
</dbReference>
<evidence type="ECO:0000313" key="10">
    <source>
        <dbReference type="EMBL" id="PWW06600.1"/>
    </source>
</evidence>
<keyword evidence="3 8" id="KW-0732">Signal</keyword>
<feature type="repeat" description="TPR" evidence="7">
    <location>
        <begin position="302"/>
        <end position="335"/>
    </location>
</feature>
<evidence type="ECO:0000256" key="1">
    <source>
        <dbReference type="ARBA" id="ARBA00003476"/>
    </source>
</evidence>
<evidence type="ECO:0000259" key="9">
    <source>
        <dbReference type="Pfam" id="PF05420"/>
    </source>
</evidence>
<gene>
    <name evidence="10" type="ORF">DES37_1101</name>
</gene>
<proteinExistence type="predicted"/>
<dbReference type="Gene3D" id="1.25.40.10">
    <property type="entry name" value="Tetratricopeptide repeat domain"/>
    <property type="match status" value="5"/>
</dbReference>
<dbReference type="PRINTS" id="PR01441">
    <property type="entry name" value="CELLSNTHASEC"/>
</dbReference>
<accession>A0A317PX88</accession>
<evidence type="ECO:0000256" key="5">
    <source>
        <dbReference type="ARBA" id="ARBA00022803"/>
    </source>
</evidence>
<dbReference type="OrthoDB" id="174989at2"/>
<dbReference type="InterPro" id="IPR019734">
    <property type="entry name" value="TPR_rpt"/>
</dbReference>
<dbReference type="NCBIfam" id="NF008520">
    <property type="entry name" value="PRK11447.1"/>
    <property type="match status" value="1"/>
</dbReference>
<keyword evidence="5 7" id="KW-0802">TPR repeat</keyword>
<evidence type="ECO:0000256" key="8">
    <source>
        <dbReference type="SAM" id="SignalP"/>
    </source>
</evidence>
<dbReference type="Proteomes" id="UP000246744">
    <property type="component" value="Unassembled WGS sequence"/>
</dbReference>
<keyword evidence="11" id="KW-1185">Reference proteome</keyword>
<evidence type="ECO:0000256" key="7">
    <source>
        <dbReference type="PROSITE-ProRule" id="PRU00339"/>
    </source>
</evidence>
<dbReference type="InterPro" id="IPR011990">
    <property type="entry name" value="TPR-like_helical_dom_sf"/>
</dbReference>
<feature type="signal peptide" evidence="8">
    <location>
        <begin position="1"/>
        <end position="23"/>
    </location>
</feature>
<dbReference type="UniPathway" id="UPA00694"/>
<comment type="function">
    <text evidence="1">Required for maximal bacterial cellulose synthesis.</text>
</comment>
<dbReference type="SMART" id="SM00028">
    <property type="entry name" value="TPR"/>
    <property type="match status" value="6"/>
</dbReference>
<dbReference type="InterPro" id="IPR003921">
    <property type="entry name" value="Cell_synth_C"/>
</dbReference>
<evidence type="ECO:0000256" key="4">
    <source>
        <dbReference type="ARBA" id="ARBA00022737"/>
    </source>
</evidence>
<keyword evidence="4" id="KW-0677">Repeat</keyword>
<organism evidence="10 11">
    <name type="scientific">Mangrovibacter plantisponsor</name>
    <dbReference type="NCBI Taxonomy" id="451513"/>
    <lineage>
        <taxon>Bacteria</taxon>
        <taxon>Pseudomonadati</taxon>
        <taxon>Pseudomonadota</taxon>
        <taxon>Gammaproteobacteria</taxon>
        <taxon>Enterobacterales</taxon>
        <taxon>Enterobacteriaceae</taxon>
        <taxon>Mangrovibacter</taxon>
    </lineage>
</organism>
<sequence>MRNFTLNFLALSLGMALTFQAQAEVSAQQHLLEQVRLGEATNRDELVRQSLYRLELIAPDDPQVVAAKMRYELRRGDSAAAKKDLDRLAQLSPGSDVYYQAVNSMTLASSAGRQQLQEARLLAVAGKTSEAIAAYKKLFNGHPPQGDMAVEYWSVVSSDPAQRNQAINALSALNQRYPSTQLRSKLAQLLLANGRREEGFKVLEQMARSRDGRSEASGLWYDQISSLPPSNSAVQALQRYLSIFTDGDNADKARSQLADMQQKLADPAFRQRANALAAVSSGDAAKALPALQKAAAQPQSDGEVMGALGEAWSQKGNRARAVQSFEQALRLEPDGPNSDRWKGLLSMNRYWLLIQQGDDALKAQNTDLAQRKYQQARNTDNTDSYAVLGLGDVAVARKDDALAERYYQQALRMDRANSNAVRGLANIYRRQSPEKASAFLNSLSAAQRRSVDDIERSLRDEQLADRAQALEEQGQWNQAAELHRQRLAMDPESVWVTYRLAKDLYAAGRHDEADTLFRNLARRHPSDPEQVYAMGLYLSANNQDSAALAHLDTLPRSQWTDNIHELAGRLNTNKVMDDANRLRDNGQEKQAVALLEQQTPSPRISLTLAEWAAARGDKAQAQRRYEGLIQQEPDNLDARLGLAELFISEGDKTAAHQQITAVEQAKETAPLSLNTQRRLAGALDATDETAKARTLWQKIIPEAKALPPSIDSALVLRDAARAQAKNGDPGQALDTWRDAMVAADITPTRPEDNDTFTRLTRNNASDDWLKRGVRSDAADLYRQQDVNVSLDYDYWGSSGTPGYSDLTAHTTMLQVDAPLSGGRMLFRTDMVHMDAGSFQADENGNYDPRWGTCDTRSNDPNLSYADSLLPCSGSRNQTATGVSVAVGWRNDTWAMDLGTTPMGFPVVDVVGSLSYSNKVGVIGYTVDAHRRPVSSSLLAFAGQTDAKNTVDSNGGKHTGVTWGGVRANGGGISLSYDQGEANGVWSSLSADQLTGKNVADNWRVRWMTGYYYKLINEDNRRVTVGLTNMLWHYDKDLSAYTLGQGGYYSPQKYVSFALPVTWRQRTENWSWELGGSVSWSHSQSNSQRRYPISGLIPDNYADKYDDISGSSSNGIGYTARAIIERRLTSHWSLGLGIDIQEAKDYTPSHAMLFARYSLAGWQGDMNMPPQPLVPYADW</sequence>
<dbReference type="Pfam" id="PF13432">
    <property type="entry name" value="TPR_16"/>
    <property type="match status" value="2"/>
</dbReference>
<dbReference type="Pfam" id="PF05420">
    <property type="entry name" value="BCSC_C"/>
    <property type="match status" value="1"/>
</dbReference>
<keyword evidence="6" id="KW-0135">Cellulose biosynthesis</keyword>
<evidence type="ECO:0000256" key="3">
    <source>
        <dbReference type="ARBA" id="ARBA00022729"/>
    </source>
</evidence>
<evidence type="ECO:0000256" key="6">
    <source>
        <dbReference type="ARBA" id="ARBA00022916"/>
    </source>
</evidence>
<evidence type="ECO:0000313" key="11">
    <source>
        <dbReference type="Proteomes" id="UP000246744"/>
    </source>
</evidence>
<dbReference type="PANTHER" id="PTHR12558">
    <property type="entry name" value="CELL DIVISION CYCLE 16,23,27"/>
    <property type="match status" value="1"/>
</dbReference>
<dbReference type="PANTHER" id="PTHR12558:SF13">
    <property type="entry name" value="CELL DIVISION CYCLE PROTEIN 27 HOMOLOG"/>
    <property type="match status" value="1"/>
</dbReference>
<dbReference type="PROSITE" id="PS50005">
    <property type="entry name" value="TPR"/>
    <property type="match status" value="1"/>
</dbReference>
<comment type="caution">
    <text evidence="10">The sequence shown here is derived from an EMBL/GenBank/DDBJ whole genome shotgun (WGS) entry which is preliminary data.</text>
</comment>
<dbReference type="RefSeq" id="WP_110026832.1">
    <property type="nucleotide sequence ID" value="NZ_QGTS01000010.1"/>
</dbReference>
<dbReference type="GO" id="GO:0019867">
    <property type="term" value="C:outer membrane"/>
    <property type="evidence" value="ECO:0007669"/>
    <property type="project" value="InterPro"/>
</dbReference>
<dbReference type="EMBL" id="QGTS01000010">
    <property type="protein sequence ID" value="PWW06600.1"/>
    <property type="molecule type" value="Genomic_DNA"/>
</dbReference>
<dbReference type="AlphaFoldDB" id="A0A317PX88"/>
<dbReference type="SUPFAM" id="SSF48452">
    <property type="entry name" value="TPR-like"/>
    <property type="match status" value="3"/>
</dbReference>
<reference evidence="10 11" key="1">
    <citation type="submission" date="2018-05" db="EMBL/GenBank/DDBJ databases">
        <title>Genomic Encyclopedia of Type Strains, Phase IV (KMG-IV): sequencing the most valuable type-strain genomes for metagenomic binning, comparative biology and taxonomic classification.</title>
        <authorList>
            <person name="Goeker M."/>
        </authorList>
    </citation>
    <scope>NUCLEOTIDE SEQUENCE [LARGE SCALE GENOMIC DNA]</scope>
    <source>
        <strain evidence="10 11">DSM 19579</strain>
    </source>
</reference>
<dbReference type="InterPro" id="IPR008410">
    <property type="entry name" value="BCSC_C"/>
</dbReference>
<dbReference type="Pfam" id="PF14559">
    <property type="entry name" value="TPR_19"/>
    <property type="match status" value="2"/>
</dbReference>
<protein>
    <submittedName>
        <fullName evidence="10">Flp pilus assembly protein TadD</fullName>
    </submittedName>
</protein>
<dbReference type="GO" id="GO:0030244">
    <property type="term" value="P:cellulose biosynthetic process"/>
    <property type="evidence" value="ECO:0007669"/>
    <property type="project" value="UniProtKB-KW"/>
</dbReference>
<comment type="pathway">
    <text evidence="2">Glycan metabolism; bacterial cellulose biosynthesis.</text>
</comment>
<name>A0A317PX88_9ENTR</name>